<keyword evidence="8 9" id="KW-0472">Membrane</keyword>
<keyword evidence="4 9" id="KW-0812">Transmembrane</keyword>
<dbReference type="PROSITE" id="PS50893">
    <property type="entry name" value="ABC_TRANSPORTER_2"/>
    <property type="match status" value="1"/>
</dbReference>
<feature type="transmembrane region" description="Helical" evidence="9">
    <location>
        <begin position="163"/>
        <end position="183"/>
    </location>
</feature>
<dbReference type="Gene3D" id="1.20.1560.10">
    <property type="entry name" value="ABC transporter type 1, transmembrane domain"/>
    <property type="match status" value="1"/>
</dbReference>
<evidence type="ECO:0000256" key="9">
    <source>
        <dbReference type="SAM" id="Phobius"/>
    </source>
</evidence>
<feature type="transmembrane region" description="Helical" evidence="9">
    <location>
        <begin position="279"/>
        <end position="296"/>
    </location>
</feature>
<keyword evidence="2" id="KW-0813">Transport</keyword>
<evidence type="ECO:0000313" key="12">
    <source>
        <dbReference type="EMBL" id="CAB4729291.1"/>
    </source>
</evidence>
<proteinExistence type="predicted"/>
<name>A0A6J7GGN1_9ZZZZ</name>
<dbReference type="SUPFAM" id="SSF52540">
    <property type="entry name" value="P-loop containing nucleoside triphosphate hydrolases"/>
    <property type="match status" value="1"/>
</dbReference>
<gene>
    <name evidence="12" type="ORF">UFOPK2683_01173</name>
    <name evidence="13" type="ORF">UFOPK3605_00777</name>
    <name evidence="14" type="ORF">UFOPK3897_00725</name>
    <name evidence="15" type="ORF">UFOPK4121_00588</name>
</gene>
<dbReference type="PROSITE" id="PS50929">
    <property type="entry name" value="ABC_TM1F"/>
    <property type="match status" value="1"/>
</dbReference>
<dbReference type="GO" id="GO:0016887">
    <property type="term" value="F:ATP hydrolysis activity"/>
    <property type="evidence" value="ECO:0007669"/>
    <property type="project" value="InterPro"/>
</dbReference>
<dbReference type="AlphaFoldDB" id="A0A6J7GGN1"/>
<protein>
    <submittedName>
        <fullName evidence="13">Unannotated protein</fullName>
    </submittedName>
</protein>
<dbReference type="InterPro" id="IPR011527">
    <property type="entry name" value="ABC1_TM_dom"/>
</dbReference>
<evidence type="ECO:0000256" key="5">
    <source>
        <dbReference type="ARBA" id="ARBA00022741"/>
    </source>
</evidence>
<dbReference type="InterPro" id="IPR017871">
    <property type="entry name" value="ABC_transporter-like_CS"/>
</dbReference>
<evidence type="ECO:0000256" key="4">
    <source>
        <dbReference type="ARBA" id="ARBA00022692"/>
    </source>
</evidence>
<dbReference type="EMBL" id="CAFBMM010000031">
    <property type="protein sequence ID" value="CAB4906164.1"/>
    <property type="molecule type" value="Genomic_DNA"/>
</dbReference>
<evidence type="ECO:0000256" key="2">
    <source>
        <dbReference type="ARBA" id="ARBA00022448"/>
    </source>
</evidence>
<dbReference type="SUPFAM" id="SSF90123">
    <property type="entry name" value="ABC transporter transmembrane region"/>
    <property type="match status" value="1"/>
</dbReference>
<dbReference type="EMBL" id="CAEZYK010000074">
    <property type="protein sequence ID" value="CAB4729291.1"/>
    <property type="molecule type" value="Genomic_DNA"/>
</dbReference>
<comment type="subcellular location">
    <subcellularLocation>
        <location evidence="1">Cell membrane</location>
        <topology evidence="1">Multi-pass membrane protein</topology>
    </subcellularLocation>
</comment>
<dbReference type="GO" id="GO:0005886">
    <property type="term" value="C:plasma membrane"/>
    <property type="evidence" value="ECO:0007669"/>
    <property type="project" value="UniProtKB-SubCell"/>
</dbReference>
<dbReference type="PANTHER" id="PTHR43394:SF1">
    <property type="entry name" value="ATP-BINDING CASSETTE SUB-FAMILY B MEMBER 10, MITOCHONDRIAL"/>
    <property type="match status" value="1"/>
</dbReference>
<feature type="transmembrane region" description="Helical" evidence="9">
    <location>
        <begin position="137"/>
        <end position="157"/>
    </location>
</feature>
<evidence type="ECO:0000313" key="15">
    <source>
        <dbReference type="EMBL" id="CAB5019950.1"/>
    </source>
</evidence>
<dbReference type="Pfam" id="PF00664">
    <property type="entry name" value="ABC_membrane"/>
    <property type="match status" value="1"/>
</dbReference>
<organism evidence="13">
    <name type="scientific">freshwater metagenome</name>
    <dbReference type="NCBI Taxonomy" id="449393"/>
    <lineage>
        <taxon>unclassified sequences</taxon>
        <taxon>metagenomes</taxon>
        <taxon>ecological metagenomes</taxon>
    </lineage>
</organism>
<dbReference type="Pfam" id="PF00005">
    <property type="entry name" value="ABC_tran"/>
    <property type="match status" value="1"/>
</dbReference>
<dbReference type="PANTHER" id="PTHR43394">
    <property type="entry name" value="ATP-DEPENDENT PERMEASE MDL1, MITOCHONDRIAL"/>
    <property type="match status" value="1"/>
</dbReference>
<feature type="transmembrane region" description="Helical" evidence="9">
    <location>
        <begin position="249"/>
        <end position="267"/>
    </location>
</feature>
<dbReference type="InterPro" id="IPR003593">
    <property type="entry name" value="AAA+_ATPase"/>
</dbReference>
<evidence type="ECO:0000259" key="11">
    <source>
        <dbReference type="PROSITE" id="PS50929"/>
    </source>
</evidence>
<dbReference type="GO" id="GO:0015421">
    <property type="term" value="F:ABC-type oligopeptide transporter activity"/>
    <property type="evidence" value="ECO:0007669"/>
    <property type="project" value="TreeGrafter"/>
</dbReference>
<evidence type="ECO:0000256" key="1">
    <source>
        <dbReference type="ARBA" id="ARBA00004651"/>
    </source>
</evidence>
<dbReference type="EMBL" id="CAFBOF010000011">
    <property type="protein sequence ID" value="CAB4974506.1"/>
    <property type="molecule type" value="Genomic_DNA"/>
</dbReference>
<keyword evidence="7 9" id="KW-1133">Transmembrane helix</keyword>
<evidence type="ECO:0000256" key="6">
    <source>
        <dbReference type="ARBA" id="ARBA00022840"/>
    </source>
</evidence>
<accession>A0A6J7GGN1</accession>
<keyword evidence="5" id="KW-0547">Nucleotide-binding</keyword>
<dbReference type="InterPro" id="IPR039421">
    <property type="entry name" value="Type_1_exporter"/>
</dbReference>
<reference evidence="13" key="1">
    <citation type="submission" date="2020-05" db="EMBL/GenBank/DDBJ databases">
        <authorList>
            <person name="Chiriac C."/>
            <person name="Salcher M."/>
            <person name="Ghai R."/>
            <person name="Kavagutti S V."/>
        </authorList>
    </citation>
    <scope>NUCLEOTIDE SEQUENCE</scope>
</reference>
<keyword evidence="3" id="KW-1003">Cell membrane</keyword>
<dbReference type="InterPro" id="IPR003439">
    <property type="entry name" value="ABC_transporter-like_ATP-bd"/>
</dbReference>
<dbReference type="CDD" id="cd18543">
    <property type="entry name" value="ABC_6TM_Rv0194_D1_like"/>
    <property type="match status" value="1"/>
</dbReference>
<evidence type="ECO:0000313" key="14">
    <source>
        <dbReference type="EMBL" id="CAB4974506.1"/>
    </source>
</evidence>
<evidence type="ECO:0000259" key="10">
    <source>
        <dbReference type="PROSITE" id="PS50893"/>
    </source>
</evidence>
<evidence type="ECO:0000256" key="8">
    <source>
        <dbReference type="ARBA" id="ARBA00023136"/>
    </source>
</evidence>
<dbReference type="FunFam" id="3.40.50.300:FF:000299">
    <property type="entry name" value="ABC transporter ATP-binding protein/permease"/>
    <property type="match status" value="1"/>
</dbReference>
<evidence type="ECO:0000313" key="13">
    <source>
        <dbReference type="EMBL" id="CAB4906164.1"/>
    </source>
</evidence>
<evidence type="ECO:0000256" key="7">
    <source>
        <dbReference type="ARBA" id="ARBA00022989"/>
    </source>
</evidence>
<dbReference type="InterPro" id="IPR027417">
    <property type="entry name" value="P-loop_NTPase"/>
</dbReference>
<sequence length="594" mass="64130">MDNERELRRAGWRLMGAFLKPQRSWVSAGIIFGVLWTGAKVAVPLLAAAAIDVGILPNDRSAIIWYSVAIVLVGALQALGTAGRRYSAFRISYRVETDLRERLFAHLQRLHFAFHDEAQTGQLMARANTDIQQINQVVILLPLFAASLLIVLVVVIIMLMQSVVLAVLALGALPFLNIAATRFSHRVTPVSLRLQEELGDFSGVVEESVAGIRVVKGFGAERLQERRLDAEAHSIFTEAMIAARMRANFMPLVDFLPALALVAILWYGGHLVLDGDLAIGDLVAFNFFILMLVWPLRMAGMLVAQAARASASAGRIHEILATDPAVIDPVHSKSLPETGVGEVGFSKVHFAYGSGPTVLENLDLVIRGGEAVALVGATGSGKTTVARLVSRFYDVSTGVVSIDGVDVREMRVRDVRRAVGIVFEDTFLFTDSIAENIAFADPEATIEQVRKAARLAGADEFVMALPDGYDTVIGEQGFSLSGGQRQRIAIARAVLANPRVLILDDATSAVDPSKEHEIRAALKEVMTGRTTLIIAHRAATIALADRVVLLDGGRVVAEGTHDELLRTSPEYRTVLARAEAETPVVNSSPEGLSS</sequence>
<evidence type="ECO:0000256" key="3">
    <source>
        <dbReference type="ARBA" id="ARBA00022475"/>
    </source>
</evidence>
<feature type="domain" description="ABC transmembrane type-1" evidence="11">
    <location>
        <begin position="28"/>
        <end position="308"/>
    </location>
</feature>
<dbReference type="EMBL" id="CAFBPQ010000012">
    <property type="protein sequence ID" value="CAB5019950.1"/>
    <property type="molecule type" value="Genomic_DNA"/>
</dbReference>
<dbReference type="InterPro" id="IPR036640">
    <property type="entry name" value="ABC1_TM_sf"/>
</dbReference>
<dbReference type="GO" id="GO:0005524">
    <property type="term" value="F:ATP binding"/>
    <property type="evidence" value="ECO:0007669"/>
    <property type="project" value="UniProtKB-KW"/>
</dbReference>
<feature type="transmembrane region" description="Helical" evidence="9">
    <location>
        <begin position="25"/>
        <end position="51"/>
    </location>
</feature>
<feature type="domain" description="ABC transporter" evidence="10">
    <location>
        <begin position="343"/>
        <end position="577"/>
    </location>
</feature>
<dbReference type="PROSITE" id="PS00211">
    <property type="entry name" value="ABC_TRANSPORTER_1"/>
    <property type="match status" value="1"/>
</dbReference>
<dbReference type="SMART" id="SM00382">
    <property type="entry name" value="AAA"/>
    <property type="match status" value="1"/>
</dbReference>
<keyword evidence="6" id="KW-0067">ATP-binding</keyword>
<feature type="transmembrane region" description="Helical" evidence="9">
    <location>
        <begin position="63"/>
        <end position="82"/>
    </location>
</feature>
<dbReference type="Gene3D" id="3.40.50.300">
    <property type="entry name" value="P-loop containing nucleotide triphosphate hydrolases"/>
    <property type="match status" value="1"/>
</dbReference>